<dbReference type="PANTHER" id="PTHR21198">
    <property type="entry name" value="GLUTAMATE RACEMASE"/>
    <property type="match status" value="1"/>
</dbReference>
<dbReference type="PANTHER" id="PTHR21198:SF7">
    <property type="entry name" value="ASPARTATE-GLUTAMATE RACEMASE FAMILY"/>
    <property type="match status" value="1"/>
</dbReference>
<evidence type="ECO:0000256" key="2">
    <source>
        <dbReference type="ARBA" id="ARBA00023235"/>
    </source>
</evidence>
<evidence type="ECO:0000313" key="4">
    <source>
        <dbReference type="Proteomes" id="UP000001401"/>
    </source>
</evidence>
<protein>
    <submittedName>
        <fullName evidence="3">Aspartate racemase</fullName>
    </submittedName>
</protein>
<dbReference type="GO" id="GO:0047661">
    <property type="term" value="F:amino-acid racemase activity"/>
    <property type="evidence" value="ECO:0007669"/>
    <property type="project" value="InterPro"/>
</dbReference>
<dbReference type="Pfam" id="PF01177">
    <property type="entry name" value="Asp_Glu_race"/>
    <property type="match status" value="1"/>
</dbReference>
<dbReference type="RefSeq" id="WP_013489402.1">
    <property type="nucleotide sequence ID" value="NC_014829.1"/>
</dbReference>
<proteinExistence type="inferred from homology"/>
<dbReference type="KEGG" id="bco:Bcell_2817"/>
<reference evidence="3" key="1">
    <citation type="submission" date="2010-12" db="EMBL/GenBank/DDBJ databases">
        <title>Complete sequence of Bacillus cellulosilyticus DSM 2522.</title>
        <authorList>
            <consortium name="US DOE Joint Genome Institute"/>
            <person name="Lucas S."/>
            <person name="Copeland A."/>
            <person name="Lapidus A."/>
            <person name="Cheng J.-F."/>
            <person name="Bruce D."/>
            <person name="Goodwin L."/>
            <person name="Pitluck S."/>
            <person name="Chertkov O."/>
            <person name="Detter J.C."/>
            <person name="Han C."/>
            <person name="Tapia R."/>
            <person name="Land M."/>
            <person name="Hauser L."/>
            <person name="Jeffries C."/>
            <person name="Kyrpides N."/>
            <person name="Ivanova N."/>
            <person name="Mikhailova N."/>
            <person name="Brumm P."/>
            <person name="Mead D."/>
            <person name="Woyke T."/>
        </authorList>
    </citation>
    <scope>NUCLEOTIDE SEQUENCE [LARGE SCALE GENOMIC DNA]</scope>
    <source>
        <strain evidence="3">DSM 2522</strain>
    </source>
</reference>
<dbReference type="InterPro" id="IPR001920">
    <property type="entry name" value="Asp/Glu_race"/>
</dbReference>
<keyword evidence="2" id="KW-0413">Isomerase</keyword>
<dbReference type="eggNOG" id="COG1794">
    <property type="taxonomic scope" value="Bacteria"/>
</dbReference>
<dbReference type="InterPro" id="IPR004380">
    <property type="entry name" value="Asp_race"/>
</dbReference>
<dbReference type="STRING" id="649639.Bcell_2817"/>
<accession>E6TWB4</accession>
<dbReference type="EMBL" id="CP002394">
    <property type="protein sequence ID" value="ADU31070.1"/>
    <property type="molecule type" value="Genomic_DNA"/>
</dbReference>
<keyword evidence="4" id="KW-1185">Reference proteome</keyword>
<gene>
    <name evidence="3" type="ordered locus">Bcell_2817</name>
</gene>
<dbReference type="SUPFAM" id="SSF53681">
    <property type="entry name" value="Aspartate/glutamate racemase"/>
    <property type="match status" value="2"/>
</dbReference>
<sequence length="236" mass="26523">MNKNSRTIGILGGMGPMATVDLFKKIVNESGAERDQDHHKIIIFNNPKIPSRSEAILKGMNTAFPQLLKSAKTLEAAGADFIIIPCHTAHYWFRELQDQLNIPIINMIDNTVNYINSLTKNESQKVLILATRGTIYSKIFQNEFMIKRIPYVVPNSEEQEIVSKAIDFTKSNLVETNPYISKLNNMIDNYITGNHITCILAGCTEISLLLPYLTHKCSKIDSSLLLAKRAINEANQ</sequence>
<dbReference type="AlphaFoldDB" id="E6TWB4"/>
<organism evidence="3 4">
    <name type="scientific">Evansella cellulosilytica (strain ATCC 21833 / DSM 2522 / FERM P-1141 / JCM 9156 / N-4)</name>
    <name type="common">Bacillus cellulosilyticus</name>
    <dbReference type="NCBI Taxonomy" id="649639"/>
    <lineage>
        <taxon>Bacteria</taxon>
        <taxon>Bacillati</taxon>
        <taxon>Bacillota</taxon>
        <taxon>Bacilli</taxon>
        <taxon>Bacillales</taxon>
        <taxon>Bacillaceae</taxon>
        <taxon>Evansella</taxon>
    </lineage>
</organism>
<name>E6TWB4_EVAC2</name>
<dbReference type="Gene3D" id="3.40.50.1860">
    <property type="match status" value="2"/>
</dbReference>
<comment type="similarity">
    <text evidence="1">Belongs to the aspartate/glutamate racemases family.</text>
</comment>
<evidence type="ECO:0000313" key="3">
    <source>
        <dbReference type="EMBL" id="ADU31070.1"/>
    </source>
</evidence>
<dbReference type="InterPro" id="IPR015942">
    <property type="entry name" value="Asp/Glu/hydantoin_racemase"/>
</dbReference>
<evidence type="ECO:0000256" key="1">
    <source>
        <dbReference type="ARBA" id="ARBA00007847"/>
    </source>
</evidence>
<dbReference type="Proteomes" id="UP000001401">
    <property type="component" value="Chromosome"/>
</dbReference>
<dbReference type="OrthoDB" id="9803739at2"/>
<dbReference type="HOGENOM" id="CLU_055360_2_2_9"/>
<dbReference type="NCBIfam" id="TIGR00035">
    <property type="entry name" value="asp_race"/>
    <property type="match status" value="1"/>
</dbReference>